<dbReference type="Proteomes" id="UP001283361">
    <property type="component" value="Unassembled WGS sequence"/>
</dbReference>
<comment type="caution">
    <text evidence="2">The sequence shown here is derived from an EMBL/GenBank/DDBJ whole genome shotgun (WGS) entry which is preliminary data.</text>
</comment>
<keyword evidence="3" id="KW-1185">Reference proteome</keyword>
<feature type="region of interest" description="Disordered" evidence="1">
    <location>
        <begin position="99"/>
        <end position="119"/>
    </location>
</feature>
<sequence length="477" mass="54275">MASEKPVNLKKHKKRRPSDSSGRVCIIHNSNLSNYGDVKPFTEIGWKKICDIKCIRLQSDNPKIKLSNICEQIPEAPNDFCHGYHRPCYQTFTSLRQTEKRKANEQEEHSPRKKRTLNSQGTTLLLPSDQCLFCKKKNKYVKRKQDYLVKCVTETAKMSILIAAQQKSDSRVLGIAETACLIAREAHYHESYKLKQKLQKHFGEKVQFWQPNYRSELVYSNEVPKGCAIEAAFESASSEERKLQEAAATLRRLILDSFKDHSHMPWPSTSEYLLSSGDQLPSALLKFLTALLSKQGTGHISGRSERLVRSMAQDICYNVTCGQWKMPKHLLLGMTMRHLTGSFQVINILNRFGHCASHSTLLELETAMCDSVVECSTNLPSAALAYPKITHFCWDNFDLTEETIDGSGTTYSTHGIMIQEIKEENMEKIMEQPTVKTGKTKKRTDEETYDDDSFDSDFLDDSSEDEEDIATDDEDGV</sequence>
<gene>
    <name evidence="2" type="ORF">RRG08_041260</name>
</gene>
<name>A0AAE0Z8P4_9GAST</name>
<evidence type="ECO:0000313" key="2">
    <source>
        <dbReference type="EMBL" id="KAK3764842.1"/>
    </source>
</evidence>
<feature type="region of interest" description="Disordered" evidence="1">
    <location>
        <begin position="1"/>
        <end position="22"/>
    </location>
</feature>
<dbReference type="AlphaFoldDB" id="A0AAE0Z8P4"/>
<evidence type="ECO:0000313" key="3">
    <source>
        <dbReference type="Proteomes" id="UP001283361"/>
    </source>
</evidence>
<feature type="compositionally biased region" description="Acidic residues" evidence="1">
    <location>
        <begin position="447"/>
        <end position="477"/>
    </location>
</feature>
<dbReference type="EMBL" id="JAWDGP010004377">
    <property type="protein sequence ID" value="KAK3764842.1"/>
    <property type="molecule type" value="Genomic_DNA"/>
</dbReference>
<reference evidence="2" key="1">
    <citation type="journal article" date="2023" name="G3 (Bethesda)">
        <title>A reference genome for the long-term kleptoplast-retaining sea slug Elysia crispata morphotype clarki.</title>
        <authorList>
            <person name="Eastman K.E."/>
            <person name="Pendleton A.L."/>
            <person name="Shaikh M.A."/>
            <person name="Suttiyut T."/>
            <person name="Ogas R."/>
            <person name="Tomko P."/>
            <person name="Gavelis G."/>
            <person name="Widhalm J.R."/>
            <person name="Wisecaver J.H."/>
        </authorList>
    </citation>
    <scope>NUCLEOTIDE SEQUENCE</scope>
    <source>
        <strain evidence="2">ECLA1</strain>
    </source>
</reference>
<dbReference type="PANTHER" id="PTHR46704:SF1">
    <property type="entry name" value="TELOMERE LENGTH REGULATION PROTEIN TEL2 HOMOLOG"/>
    <property type="match status" value="1"/>
</dbReference>
<evidence type="ECO:0000256" key="1">
    <source>
        <dbReference type="SAM" id="MobiDB-lite"/>
    </source>
</evidence>
<organism evidence="2 3">
    <name type="scientific">Elysia crispata</name>
    <name type="common">lettuce slug</name>
    <dbReference type="NCBI Taxonomy" id="231223"/>
    <lineage>
        <taxon>Eukaryota</taxon>
        <taxon>Metazoa</taxon>
        <taxon>Spiralia</taxon>
        <taxon>Lophotrochozoa</taxon>
        <taxon>Mollusca</taxon>
        <taxon>Gastropoda</taxon>
        <taxon>Heterobranchia</taxon>
        <taxon>Euthyneura</taxon>
        <taxon>Panpulmonata</taxon>
        <taxon>Sacoglossa</taxon>
        <taxon>Placobranchoidea</taxon>
        <taxon>Plakobranchidae</taxon>
        <taxon>Elysia</taxon>
    </lineage>
</organism>
<feature type="compositionally biased region" description="Basic and acidic residues" evidence="1">
    <location>
        <begin position="99"/>
        <end position="110"/>
    </location>
</feature>
<dbReference type="PANTHER" id="PTHR46704">
    <property type="entry name" value="CXC DOMAIN-CONTAINING PROTEIN-RELATED"/>
    <property type="match status" value="1"/>
</dbReference>
<feature type="region of interest" description="Disordered" evidence="1">
    <location>
        <begin position="429"/>
        <end position="477"/>
    </location>
</feature>
<protein>
    <submittedName>
        <fullName evidence="2">Uncharacterized protein</fullName>
    </submittedName>
</protein>
<proteinExistence type="predicted"/>
<accession>A0AAE0Z8P4</accession>